<keyword evidence="3" id="KW-0378">Hydrolase</keyword>
<feature type="domain" description="Rhamnogalacturonase A/B/Epimerase-like pectate lyase" evidence="2">
    <location>
        <begin position="412"/>
        <end position="607"/>
    </location>
</feature>
<sequence>MRFRSLVACLLAVVTQATATIVSSVPTSQVGAAVADPSYWLKDMPKQGIAAFNANPQGYKVWRNVMDYGAKGDGVTDDSNAINRAISDGNRCGPWVCESSTDTPAIVYFPAGTYIIGQPLIMYYMTQLIGNPNSRPILKASSSLDALALIDASPYNNMNGAPGWTSTNIFVRSIRNFVIDLTPIAPTKGAQGIHWPASQATSIQNVQIKMNRDPNSVHAGIFVENGSGGFMVDLDIDGGLYGMNIGNQQFTMRNIKISNAVTGISQIWNWGWLYQGLTISNCGTAFSMLNGNSNSQQVGSVVIIDSQITNCPTFVDMAWTTTAKPIGAGQLILENIALNNVPIAVKGSGATVLAGGTTTIAAWGQGNKYTPDGLQKFQGALTPARRPQGLLDGNKFYAKSKPQYENLGTGSFTSARSAGAKGDGVTDDTNAVQTAINNAVANNKILFFDHGVYKVTRTIYFPPNTRIVGETYSVIMASGSTWSSNTNPVPVIQIGKPGESGSIEWSDMIVATQGATPGAKLIEYNLASTRGSGLWDVHTRIGGAKGTNLQVAQCPTGTTRNECMAAHTNVHVTTSGTGAYFENNWFWTADHDMDDAKSTRVSVFTGRGLLLESSNAWLYASGVEHHGLYQYQFANAKDIFAGFIQTETPYWQPNPDAKSQPYPLSTTLNDPNYNTACPDGICDAYGLRILNSQSVLIYGAGLYSFFKNYDLTCSSPDAPGGKRDCQNRIFSIEGTSTNIVAYCLSQVGALQMVTIDGQDKASWSDNLSVYTNTIGLFSYKV</sequence>
<dbReference type="PANTHER" id="PTHR33928:SF2">
    <property type="entry name" value="PECTATE LYASE SUPERFAMILY PROTEIN DOMAIN-CONTAINING PROTEIN-RELATED"/>
    <property type="match status" value="1"/>
</dbReference>
<dbReference type="InterPro" id="IPR024535">
    <property type="entry name" value="RHGA/B-epi-like_pectate_lyase"/>
</dbReference>
<name>A0A6A6X8Z4_9PLEO</name>
<reference evidence="3" key="1">
    <citation type="journal article" date="2020" name="Stud. Mycol.">
        <title>101 Dothideomycetes genomes: a test case for predicting lifestyles and emergence of pathogens.</title>
        <authorList>
            <person name="Haridas S."/>
            <person name="Albert R."/>
            <person name="Binder M."/>
            <person name="Bloem J."/>
            <person name="Labutti K."/>
            <person name="Salamov A."/>
            <person name="Andreopoulos B."/>
            <person name="Baker S."/>
            <person name="Barry K."/>
            <person name="Bills G."/>
            <person name="Bluhm B."/>
            <person name="Cannon C."/>
            <person name="Castanera R."/>
            <person name="Culley D."/>
            <person name="Daum C."/>
            <person name="Ezra D."/>
            <person name="Gonzalez J."/>
            <person name="Henrissat B."/>
            <person name="Kuo A."/>
            <person name="Liang C."/>
            <person name="Lipzen A."/>
            <person name="Lutzoni F."/>
            <person name="Magnuson J."/>
            <person name="Mondo S."/>
            <person name="Nolan M."/>
            <person name="Ohm R."/>
            <person name="Pangilinan J."/>
            <person name="Park H.-J."/>
            <person name="Ramirez L."/>
            <person name="Alfaro M."/>
            <person name="Sun H."/>
            <person name="Tritt A."/>
            <person name="Yoshinaga Y."/>
            <person name="Zwiers L.-H."/>
            <person name="Turgeon B."/>
            <person name="Goodwin S."/>
            <person name="Spatafora J."/>
            <person name="Crous P."/>
            <person name="Grigoriev I."/>
        </authorList>
    </citation>
    <scope>NUCLEOTIDE SEQUENCE</scope>
    <source>
        <strain evidence="3">CBS 109.77</strain>
    </source>
</reference>
<proteinExistence type="predicted"/>
<accession>A0A6A6X8Z4</accession>
<keyword evidence="4" id="KW-1185">Reference proteome</keyword>
<protein>
    <submittedName>
        <fullName evidence="3">Glycoside hydrolase family 55 protein</fullName>
    </submittedName>
</protein>
<dbReference type="FunFam" id="2.160.20.10:FF:000023">
    <property type="entry name" value="Exo-beta-1,3-glucanase Exg0"/>
    <property type="match status" value="1"/>
</dbReference>
<evidence type="ECO:0000313" key="3">
    <source>
        <dbReference type="EMBL" id="KAF2792594.1"/>
    </source>
</evidence>
<dbReference type="AlphaFoldDB" id="A0A6A6X8Z4"/>
<dbReference type="GO" id="GO:0004650">
    <property type="term" value="F:polygalacturonase activity"/>
    <property type="evidence" value="ECO:0007669"/>
    <property type="project" value="InterPro"/>
</dbReference>
<evidence type="ECO:0000313" key="4">
    <source>
        <dbReference type="Proteomes" id="UP000799757"/>
    </source>
</evidence>
<gene>
    <name evidence="3" type="ORF">K505DRAFT_408578</name>
</gene>
<keyword evidence="1" id="KW-0732">Signal</keyword>
<dbReference type="CDD" id="cd23668">
    <property type="entry name" value="GH55_beta13glucanase-like"/>
    <property type="match status" value="1"/>
</dbReference>
<feature type="domain" description="Rhamnogalacturonase A/B/Epimerase-like pectate lyase" evidence="2">
    <location>
        <begin position="62"/>
        <end position="285"/>
    </location>
</feature>
<dbReference type="EMBL" id="MU001963">
    <property type="protein sequence ID" value="KAF2792594.1"/>
    <property type="molecule type" value="Genomic_DNA"/>
</dbReference>
<dbReference type="OrthoDB" id="1046782at2759"/>
<dbReference type="Proteomes" id="UP000799757">
    <property type="component" value="Unassembled WGS sequence"/>
</dbReference>
<evidence type="ECO:0000256" key="1">
    <source>
        <dbReference type="SAM" id="SignalP"/>
    </source>
</evidence>
<dbReference type="Gene3D" id="2.160.20.10">
    <property type="entry name" value="Single-stranded right-handed beta-helix, Pectin lyase-like"/>
    <property type="match status" value="2"/>
</dbReference>
<dbReference type="Pfam" id="PF12708">
    <property type="entry name" value="Pect-lyase_RHGA_epim"/>
    <property type="match status" value="2"/>
</dbReference>
<feature type="signal peptide" evidence="1">
    <location>
        <begin position="1"/>
        <end position="19"/>
    </location>
</feature>
<dbReference type="InterPro" id="IPR012334">
    <property type="entry name" value="Pectin_lyas_fold"/>
</dbReference>
<feature type="chain" id="PRO_5025586175" evidence="1">
    <location>
        <begin position="20"/>
        <end position="781"/>
    </location>
</feature>
<dbReference type="InterPro" id="IPR011050">
    <property type="entry name" value="Pectin_lyase_fold/virulence"/>
</dbReference>
<dbReference type="InterPro" id="IPR039279">
    <property type="entry name" value="QRT3-like"/>
</dbReference>
<organism evidence="3 4">
    <name type="scientific">Melanomma pulvis-pyrius CBS 109.77</name>
    <dbReference type="NCBI Taxonomy" id="1314802"/>
    <lineage>
        <taxon>Eukaryota</taxon>
        <taxon>Fungi</taxon>
        <taxon>Dikarya</taxon>
        <taxon>Ascomycota</taxon>
        <taxon>Pezizomycotina</taxon>
        <taxon>Dothideomycetes</taxon>
        <taxon>Pleosporomycetidae</taxon>
        <taxon>Pleosporales</taxon>
        <taxon>Melanommataceae</taxon>
        <taxon>Melanomma</taxon>
    </lineage>
</organism>
<dbReference type="PANTHER" id="PTHR33928">
    <property type="entry name" value="POLYGALACTURONASE QRT3"/>
    <property type="match status" value="1"/>
</dbReference>
<evidence type="ECO:0000259" key="2">
    <source>
        <dbReference type="Pfam" id="PF12708"/>
    </source>
</evidence>
<dbReference type="SUPFAM" id="SSF51126">
    <property type="entry name" value="Pectin lyase-like"/>
    <property type="match status" value="2"/>
</dbReference>